<dbReference type="SUPFAM" id="SSF52075">
    <property type="entry name" value="Outer arm dynein light chain 1"/>
    <property type="match status" value="1"/>
</dbReference>
<dbReference type="GO" id="GO:0005737">
    <property type="term" value="C:cytoplasm"/>
    <property type="evidence" value="ECO:0007669"/>
    <property type="project" value="TreeGrafter"/>
</dbReference>
<dbReference type="PROSITE" id="PS51450">
    <property type="entry name" value="LRR"/>
    <property type="match status" value="2"/>
</dbReference>
<dbReference type="InterPro" id="IPR001683">
    <property type="entry name" value="PX_dom"/>
</dbReference>
<feature type="domain" description="PX" evidence="4">
    <location>
        <begin position="33"/>
        <end position="145"/>
    </location>
</feature>
<dbReference type="PANTHER" id="PTHR15454">
    <property type="entry name" value="NISCHARIN RELATED"/>
    <property type="match status" value="1"/>
</dbReference>
<dbReference type="InterPro" id="IPR036871">
    <property type="entry name" value="PX_dom_sf"/>
</dbReference>
<dbReference type="InterPro" id="IPR003591">
    <property type="entry name" value="Leu-rich_rpt_typical-subtyp"/>
</dbReference>
<evidence type="ECO:0000313" key="5">
    <source>
        <dbReference type="EMBL" id="CAH3044622.1"/>
    </source>
</evidence>
<proteinExistence type="predicted"/>
<accession>A0AAU9W338</accession>
<keyword evidence="2" id="KW-0677">Repeat</keyword>
<gene>
    <name evidence="5" type="ORF">PMEA_00031287</name>
</gene>
<keyword evidence="6" id="KW-1185">Reference proteome</keyword>
<dbReference type="Gene3D" id="3.30.1520.10">
    <property type="entry name" value="Phox-like domain"/>
    <property type="match status" value="1"/>
</dbReference>
<dbReference type="Pfam" id="PF13516">
    <property type="entry name" value="LRR_6"/>
    <property type="match status" value="1"/>
</dbReference>
<feature type="region of interest" description="Disordered" evidence="3">
    <location>
        <begin position="615"/>
        <end position="646"/>
    </location>
</feature>
<dbReference type="SMART" id="SM00312">
    <property type="entry name" value="PX"/>
    <property type="match status" value="1"/>
</dbReference>
<dbReference type="PANTHER" id="PTHR15454:SF35">
    <property type="entry name" value="NISCHARIN"/>
    <property type="match status" value="1"/>
</dbReference>
<organism evidence="5 6">
    <name type="scientific">Pocillopora meandrina</name>
    <dbReference type="NCBI Taxonomy" id="46732"/>
    <lineage>
        <taxon>Eukaryota</taxon>
        <taxon>Metazoa</taxon>
        <taxon>Cnidaria</taxon>
        <taxon>Anthozoa</taxon>
        <taxon>Hexacorallia</taxon>
        <taxon>Scleractinia</taxon>
        <taxon>Astrocoeniina</taxon>
        <taxon>Pocilloporidae</taxon>
        <taxon>Pocillopora</taxon>
    </lineage>
</organism>
<evidence type="ECO:0000256" key="3">
    <source>
        <dbReference type="SAM" id="MobiDB-lite"/>
    </source>
</evidence>
<sequence>MTSLKGFLPPAGSALWRKDRGRLRSESESDSSPSIKHVVIREVWQRTHPSPHALYKIDVMTKSNHWFVFRRYREFDELHKKLVKLYGIPKDMLPPKKLISNMALSVLEKRKAALEHYLQRLVNSSTYVSSSPEIVEFLEVQRHDVMAVTNALAKDLSQRGEEVLAKGESFTFVPTQLYCLTRQLKLPKPTNAVDEADSGDLGNLYDFIYQLKSLCVSSILNKATSSQELSSHLEFDISLFRSLSSLIIDGCPLTLINNMSKVQAQITNLTTRYCLTTLKELLVDCATEKRLAPKIKGPAESWRSVTTARLMQNRIVVQPWCQLTTLTVTHNKLAALDASLKLLPVLQNLDVSYNEFVHLDVQQLCCPSLVYLNMSHNNIHFITGMPRELSNLKSLDISYNNLETVNGLDCLIGLIELNLSHNQIHVVREISKLCLISHLKYLTVAGNPFTRVKPYRIVVLSYFKGKKLILDKRPITQKETAKLNSYPIKSRASSSPENLQGDSNLSKDVPYGRSHSFNVFCLPESDDDSGIGGAPSLRSNSVIFDPDESEFTGRDLLFNWEYYSGEDRYLSSKIQQLSCKPSEAEQVETGPSNHCYTDPKKTENVNWHDIEVLPNDHDSDKPAVSQVSEKTTVKNSTSFPSQEADFSDEQFEYKEELFQNSLKVPDGNDFCLLQEELNNKSLSAGEESSQTEGKTQPS</sequence>
<evidence type="ECO:0000259" key="4">
    <source>
        <dbReference type="PROSITE" id="PS50195"/>
    </source>
</evidence>
<feature type="compositionally biased region" description="Polar residues" evidence="3">
    <location>
        <begin position="491"/>
        <end position="506"/>
    </location>
</feature>
<name>A0AAU9W338_9CNID</name>
<dbReference type="GO" id="GO:0035091">
    <property type="term" value="F:phosphatidylinositol binding"/>
    <property type="evidence" value="ECO:0007669"/>
    <property type="project" value="InterPro"/>
</dbReference>
<dbReference type="Pfam" id="PF00787">
    <property type="entry name" value="PX"/>
    <property type="match status" value="1"/>
</dbReference>
<reference evidence="5 6" key="1">
    <citation type="submission" date="2022-05" db="EMBL/GenBank/DDBJ databases">
        <authorList>
            <consortium name="Genoscope - CEA"/>
            <person name="William W."/>
        </authorList>
    </citation>
    <scope>NUCLEOTIDE SEQUENCE [LARGE SCALE GENOMIC DNA]</scope>
</reference>
<dbReference type="Gene3D" id="3.80.10.10">
    <property type="entry name" value="Ribonuclease Inhibitor"/>
    <property type="match status" value="2"/>
</dbReference>
<dbReference type="PROSITE" id="PS50195">
    <property type="entry name" value="PX"/>
    <property type="match status" value="1"/>
</dbReference>
<feature type="region of interest" description="Disordered" evidence="3">
    <location>
        <begin position="486"/>
        <end position="507"/>
    </location>
</feature>
<dbReference type="SMART" id="SM00369">
    <property type="entry name" value="LRR_TYP"/>
    <property type="match status" value="3"/>
</dbReference>
<dbReference type="InterPro" id="IPR001611">
    <property type="entry name" value="Leu-rich_rpt"/>
</dbReference>
<dbReference type="SUPFAM" id="SSF64268">
    <property type="entry name" value="PX domain"/>
    <property type="match status" value="1"/>
</dbReference>
<dbReference type="Proteomes" id="UP001159428">
    <property type="component" value="Unassembled WGS sequence"/>
</dbReference>
<feature type="compositionally biased region" description="Polar residues" evidence="3">
    <location>
        <begin position="625"/>
        <end position="641"/>
    </location>
</feature>
<dbReference type="EMBL" id="CALNXJ010000007">
    <property type="protein sequence ID" value="CAH3044622.1"/>
    <property type="molecule type" value="Genomic_DNA"/>
</dbReference>
<evidence type="ECO:0000256" key="1">
    <source>
        <dbReference type="ARBA" id="ARBA00022614"/>
    </source>
</evidence>
<protein>
    <recommendedName>
        <fullName evidence="4">PX domain-containing protein</fullName>
    </recommendedName>
</protein>
<comment type="caution">
    <text evidence="5">The sequence shown here is derived from an EMBL/GenBank/DDBJ whole genome shotgun (WGS) entry which is preliminary data.</text>
</comment>
<evidence type="ECO:0000256" key="2">
    <source>
        <dbReference type="ARBA" id="ARBA00022737"/>
    </source>
</evidence>
<keyword evidence="1" id="KW-0433">Leucine-rich repeat</keyword>
<dbReference type="AlphaFoldDB" id="A0AAU9W338"/>
<dbReference type="InterPro" id="IPR032675">
    <property type="entry name" value="LRR_dom_sf"/>
</dbReference>
<dbReference type="SMART" id="SM00365">
    <property type="entry name" value="LRR_SD22"/>
    <property type="match status" value="2"/>
</dbReference>
<evidence type="ECO:0000313" key="6">
    <source>
        <dbReference type="Proteomes" id="UP001159428"/>
    </source>
</evidence>
<dbReference type="Pfam" id="PF13855">
    <property type="entry name" value="LRR_8"/>
    <property type="match status" value="1"/>
</dbReference>